<evidence type="ECO:0000313" key="1">
    <source>
        <dbReference type="EMBL" id="KAI9908090.1"/>
    </source>
</evidence>
<dbReference type="EMBL" id="CM047587">
    <property type="protein sequence ID" value="KAI9908090.1"/>
    <property type="molecule type" value="Genomic_DNA"/>
</dbReference>
<name>A0ACC0VQ43_9STRA</name>
<comment type="caution">
    <text evidence="1">The sequence shown here is derived from an EMBL/GenBank/DDBJ whole genome shotgun (WGS) entry which is preliminary data.</text>
</comment>
<proteinExistence type="predicted"/>
<organism evidence="1 2">
    <name type="scientific">Peronosclerospora sorghi</name>
    <dbReference type="NCBI Taxonomy" id="230839"/>
    <lineage>
        <taxon>Eukaryota</taxon>
        <taxon>Sar</taxon>
        <taxon>Stramenopiles</taxon>
        <taxon>Oomycota</taxon>
        <taxon>Peronosporomycetes</taxon>
        <taxon>Peronosporales</taxon>
        <taxon>Peronosporaceae</taxon>
        <taxon>Peronosclerospora</taxon>
    </lineage>
</organism>
<accession>A0ACC0VQ43</accession>
<keyword evidence="2" id="KW-1185">Reference proteome</keyword>
<sequence length="159" mass="18218">MVVELRDFPGNVTTVGKEKKEESNDTFTDVSNDGRSKRALEAPTAFHDYTHTHSLALSRFWPEPLQTNTPSDSGVSVKWTTSVEKRRQFTWVQQKGRAGWRDHDSMDDTLFFFCSMDLLALADQDTLASPTWSKLSDHLVCKMSAQDYFQQKCFQSLDQ</sequence>
<dbReference type="Proteomes" id="UP001163321">
    <property type="component" value="Chromosome 8"/>
</dbReference>
<gene>
    <name evidence="1" type="ORF">PsorP6_003152</name>
</gene>
<protein>
    <submittedName>
        <fullName evidence="1">Uncharacterized protein</fullName>
    </submittedName>
</protein>
<reference evidence="1 2" key="1">
    <citation type="journal article" date="2022" name="bioRxiv">
        <title>The genome of the oomycete Peronosclerospora sorghi, a cosmopolitan pathogen of maize and sorghum, is inflated with dispersed pseudogenes.</title>
        <authorList>
            <person name="Fletcher K."/>
            <person name="Martin F."/>
            <person name="Isakeit T."/>
            <person name="Cavanaugh K."/>
            <person name="Magill C."/>
            <person name="Michelmore R."/>
        </authorList>
    </citation>
    <scope>NUCLEOTIDE SEQUENCE [LARGE SCALE GENOMIC DNA]</scope>
    <source>
        <strain evidence="1">P6</strain>
    </source>
</reference>
<evidence type="ECO:0000313" key="2">
    <source>
        <dbReference type="Proteomes" id="UP001163321"/>
    </source>
</evidence>